<protein>
    <submittedName>
        <fullName evidence="3">Methyltransferase</fullName>
    </submittedName>
</protein>
<keyword evidence="1 3" id="KW-0489">Methyltransferase</keyword>
<dbReference type="PANTHER" id="PTHR43648:SF1">
    <property type="entry name" value="ELECTRON TRANSFER FLAVOPROTEIN BETA SUBUNIT LYSINE METHYLTRANSFERASE"/>
    <property type="match status" value="1"/>
</dbReference>
<dbReference type="PANTHER" id="PTHR43648">
    <property type="entry name" value="ELECTRON TRANSFER FLAVOPROTEIN BETA SUBUNIT LYSINE METHYLTRANSFERASE"/>
    <property type="match status" value="1"/>
</dbReference>
<keyword evidence="4" id="KW-1185">Reference proteome</keyword>
<dbReference type="SUPFAM" id="SSF53335">
    <property type="entry name" value="S-adenosyl-L-methionine-dependent methyltransferases"/>
    <property type="match status" value="1"/>
</dbReference>
<evidence type="ECO:0000256" key="2">
    <source>
        <dbReference type="ARBA" id="ARBA00022679"/>
    </source>
</evidence>
<name>A0A6P2BRE0_9ACTN</name>
<dbReference type="GO" id="GO:0032259">
    <property type="term" value="P:methylation"/>
    <property type="evidence" value="ECO:0007669"/>
    <property type="project" value="UniProtKB-KW"/>
</dbReference>
<dbReference type="OrthoDB" id="9794615at2"/>
<gene>
    <name evidence="3" type="ORF">EAS64_40050</name>
</gene>
<comment type="caution">
    <text evidence="3">The sequence shown here is derived from an EMBL/GenBank/DDBJ whole genome shotgun (WGS) entry which is preliminary data.</text>
</comment>
<dbReference type="AlphaFoldDB" id="A0A6P2BRE0"/>
<evidence type="ECO:0000313" key="4">
    <source>
        <dbReference type="Proteomes" id="UP000460272"/>
    </source>
</evidence>
<dbReference type="Gene3D" id="3.40.50.150">
    <property type="entry name" value="Vaccinia Virus protein VP39"/>
    <property type="match status" value="1"/>
</dbReference>
<evidence type="ECO:0000256" key="1">
    <source>
        <dbReference type="ARBA" id="ARBA00022603"/>
    </source>
</evidence>
<dbReference type="RefSeq" id="WP_145861950.1">
    <property type="nucleotide sequence ID" value="NZ_RPFW01000011.1"/>
</dbReference>
<keyword evidence="2 3" id="KW-0808">Transferase</keyword>
<dbReference type="InterPro" id="IPR050078">
    <property type="entry name" value="Ribosomal_L11_MeTrfase_PrmA"/>
</dbReference>
<sequence>MTPEQEATVRSEALAGAETLARPETSVAPEALVRSATAWAPVPFVPEVRLLTAAEPFGLWDRTRRDAPPFWAFPWAGGQGLARYLLDHPETVAGRRVLDVASGSGLVAIAAAKAGAAAVTAGDIDDHALAAIALNAAANDAAWIIPRRLDMALPDRETGALGGRDGRTDAPQVVLAADVFYQRDLAATALRFLREARDGGADVLVADPGRAFVPAGSLNALLSYDIPVLTVLEDAPVKRVTVYRLP</sequence>
<dbReference type="InterPro" id="IPR029063">
    <property type="entry name" value="SAM-dependent_MTases_sf"/>
</dbReference>
<dbReference type="Proteomes" id="UP000460272">
    <property type="component" value="Unassembled WGS sequence"/>
</dbReference>
<organism evidence="3 4">
    <name type="scientific">Trebonia kvetii</name>
    <dbReference type="NCBI Taxonomy" id="2480626"/>
    <lineage>
        <taxon>Bacteria</taxon>
        <taxon>Bacillati</taxon>
        <taxon>Actinomycetota</taxon>
        <taxon>Actinomycetes</taxon>
        <taxon>Streptosporangiales</taxon>
        <taxon>Treboniaceae</taxon>
        <taxon>Trebonia</taxon>
    </lineage>
</organism>
<dbReference type="GO" id="GO:0016279">
    <property type="term" value="F:protein-lysine N-methyltransferase activity"/>
    <property type="evidence" value="ECO:0007669"/>
    <property type="project" value="TreeGrafter"/>
</dbReference>
<dbReference type="EMBL" id="RPFW01000011">
    <property type="protein sequence ID" value="TVY99842.1"/>
    <property type="molecule type" value="Genomic_DNA"/>
</dbReference>
<reference evidence="3 4" key="1">
    <citation type="submission" date="2018-11" db="EMBL/GenBank/DDBJ databases">
        <title>Trebonia kvetii gen.nov., sp.nov., a novel acidophilic actinobacterium, and proposal of the new actinobacterial family Treboniaceae fam. nov.</title>
        <authorList>
            <person name="Rapoport D."/>
            <person name="Sagova-Mareckova M."/>
            <person name="Sedlacek I."/>
            <person name="Provaznik J."/>
            <person name="Kralova S."/>
            <person name="Pavlinic D."/>
            <person name="Benes V."/>
            <person name="Kopecky J."/>
        </authorList>
    </citation>
    <scope>NUCLEOTIDE SEQUENCE [LARGE SCALE GENOMIC DNA]</scope>
    <source>
        <strain evidence="3 4">15Tr583</strain>
    </source>
</reference>
<accession>A0A6P2BRE0</accession>
<proteinExistence type="predicted"/>
<evidence type="ECO:0000313" key="3">
    <source>
        <dbReference type="EMBL" id="TVY99842.1"/>
    </source>
</evidence>
<dbReference type="Pfam" id="PF06325">
    <property type="entry name" value="PrmA"/>
    <property type="match status" value="1"/>
</dbReference>